<keyword evidence="3 19" id="KW-0285">Flavoprotein</keyword>
<dbReference type="Pfam" id="PF00258">
    <property type="entry name" value="Flavodoxin_1"/>
    <property type="match status" value="1"/>
</dbReference>
<comment type="caution">
    <text evidence="19">Lacks conserved residue(s) required for the propagation of feature annotation.</text>
</comment>
<evidence type="ECO:0000256" key="2">
    <source>
        <dbReference type="ARBA" id="ARBA00022516"/>
    </source>
</evidence>
<dbReference type="GO" id="GO:0005886">
    <property type="term" value="C:plasma membrane"/>
    <property type="evidence" value="ECO:0007669"/>
    <property type="project" value="UniProtKB-SubCell"/>
</dbReference>
<dbReference type="PIRSF" id="PIRSF000208">
    <property type="entry name" value="P450R"/>
    <property type="match status" value="1"/>
</dbReference>
<feature type="binding site" evidence="19">
    <location>
        <position position="718"/>
    </location>
    <ligand>
        <name>FAD</name>
        <dbReference type="ChEBI" id="CHEBI:57692"/>
    </ligand>
</feature>
<comment type="cofactor">
    <cofactor evidence="19">
        <name>FMN</name>
        <dbReference type="ChEBI" id="CHEBI:58210"/>
    </cofactor>
    <text evidence="19">Binds 1 FMN per monomer.</text>
</comment>
<dbReference type="GO" id="GO:0005789">
    <property type="term" value="C:endoplasmic reticulum membrane"/>
    <property type="evidence" value="ECO:0007669"/>
    <property type="project" value="UniProtKB-SubCell"/>
</dbReference>
<feature type="binding site" evidence="19">
    <location>
        <begin position="63"/>
        <end position="68"/>
    </location>
    <ligand>
        <name>FMN</name>
        <dbReference type="ChEBI" id="CHEBI:58210"/>
    </ligand>
</feature>
<dbReference type="AlphaFoldDB" id="A0AAF0EY71"/>
<keyword evidence="13 19" id="KW-0756">Sterol biosynthesis</keyword>
<feature type="binding site" evidence="19">
    <location>
        <position position="562"/>
    </location>
    <ligand>
        <name>NADP(+)</name>
        <dbReference type="ChEBI" id="CHEBI:58349"/>
    </ligand>
</feature>
<keyword evidence="11" id="KW-1133">Transmembrane helix</keyword>
<keyword evidence="8 19" id="KW-0274">FAD</keyword>
<feature type="binding site" evidence="19">
    <location>
        <begin position="114"/>
        <end position="117"/>
    </location>
    <ligand>
        <name>FMN</name>
        <dbReference type="ChEBI" id="CHEBI:58210"/>
    </ligand>
</feature>
<keyword evidence="5" id="KW-0812">Transmembrane</keyword>
<dbReference type="Gene3D" id="3.40.50.80">
    <property type="entry name" value="Nucleotide-binding domain of ferredoxin-NADP reductase (FNR) module"/>
    <property type="match status" value="1"/>
</dbReference>
<keyword evidence="6 19" id="KW-1000">Mitochondrion outer membrane</keyword>
<evidence type="ECO:0000259" key="23">
    <source>
        <dbReference type="Pfam" id="PF00667"/>
    </source>
</evidence>
<dbReference type="Pfam" id="PF00667">
    <property type="entry name" value="FAD_binding_1"/>
    <property type="match status" value="1"/>
</dbReference>
<evidence type="ECO:0000256" key="7">
    <source>
        <dbReference type="ARBA" id="ARBA00022824"/>
    </source>
</evidence>
<dbReference type="CDD" id="cd06204">
    <property type="entry name" value="CYPOR"/>
    <property type="match status" value="1"/>
</dbReference>
<feature type="binding site" evidence="19">
    <location>
        <begin position="633"/>
        <end position="634"/>
    </location>
    <ligand>
        <name>NADP(+)</name>
        <dbReference type="ChEBI" id="CHEBI:58349"/>
    </ligand>
</feature>
<feature type="binding site" evidence="19">
    <location>
        <begin position="156"/>
        <end position="165"/>
    </location>
    <ligand>
        <name>FMN</name>
        <dbReference type="ChEBI" id="CHEBI:58210"/>
    </ligand>
</feature>
<dbReference type="SUPFAM" id="SSF52218">
    <property type="entry name" value="Flavoproteins"/>
    <property type="match status" value="1"/>
</dbReference>
<evidence type="ECO:0000256" key="10">
    <source>
        <dbReference type="ARBA" id="ARBA00022955"/>
    </source>
</evidence>
<dbReference type="InterPro" id="IPR023208">
    <property type="entry name" value="P450R"/>
</dbReference>
<dbReference type="SUPFAM" id="SSF63380">
    <property type="entry name" value="Riboflavin synthase domain-like"/>
    <property type="match status" value="1"/>
</dbReference>
<comment type="catalytic activity">
    <reaction evidence="19 20">
        <text>2 oxidized [cytochrome P450] + NADPH = 2 reduced [cytochrome P450] + NADP(+) + H(+)</text>
        <dbReference type="Rhea" id="RHEA:24040"/>
        <dbReference type="Rhea" id="RHEA-COMP:14627"/>
        <dbReference type="Rhea" id="RHEA-COMP:14628"/>
        <dbReference type="ChEBI" id="CHEBI:15378"/>
        <dbReference type="ChEBI" id="CHEBI:55376"/>
        <dbReference type="ChEBI" id="CHEBI:57783"/>
        <dbReference type="ChEBI" id="CHEBI:58349"/>
        <dbReference type="ChEBI" id="CHEBI:60344"/>
        <dbReference type="EC" id="1.6.2.4"/>
    </reaction>
</comment>
<evidence type="ECO:0000256" key="20">
    <source>
        <dbReference type="PIRNR" id="PIRNR000208"/>
    </source>
</evidence>
<protein>
    <recommendedName>
        <fullName evidence="19 20">NADPH--cytochrome P450 reductase</fullName>
        <shortName evidence="19">CPR</shortName>
        <shortName evidence="19">P450R</shortName>
        <ecNumber evidence="19 20">1.6.2.4</ecNumber>
    </recommendedName>
</protein>
<feature type="binding site" evidence="19">
    <location>
        <begin position="643"/>
        <end position="647"/>
    </location>
    <ligand>
        <name>NADP(+)</name>
        <dbReference type="ChEBI" id="CHEBI:58349"/>
    </ligand>
</feature>
<feature type="binding site" evidence="19">
    <location>
        <position position="283"/>
    </location>
    <ligand>
        <name>NADP(+)</name>
        <dbReference type="ChEBI" id="CHEBI:58349"/>
    </ligand>
</feature>
<keyword evidence="7 19" id="KW-0256">Endoplasmic reticulum</keyword>
<dbReference type="GO" id="GO:0006696">
    <property type="term" value="P:ergosterol biosynthetic process"/>
    <property type="evidence" value="ECO:0007669"/>
    <property type="project" value="UniProtKB-UniRule"/>
</dbReference>
<evidence type="ECO:0000256" key="17">
    <source>
        <dbReference type="ARBA" id="ARBA00023166"/>
    </source>
</evidence>
<dbReference type="Pfam" id="PF00175">
    <property type="entry name" value="NAD_binding_1"/>
    <property type="match status" value="1"/>
</dbReference>
<comment type="similarity">
    <text evidence="19">In the N-terminal section; belongs to the flavodoxin family.</text>
</comment>
<evidence type="ECO:0000256" key="6">
    <source>
        <dbReference type="ARBA" id="ARBA00022787"/>
    </source>
</evidence>
<dbReference type="PANTHER" id="PTHR19384:SF17">
    <property type="entry name" value="NADPH--CYTOCHROME P450 REDUCTASE"/>
    <property type="match status" value="1"/>
</dbReference>
<comment type="similarity">
    <text evidence="19">Belongs to the NADPH--cytochrome P450 reductase family.</text>
</comment>
<proteinExistence type="inferred from homology"/>
<evidence type="ECO:0000313" key="25">
    <source>
        <dbReference type="Proteomes" id="UP001219933"/>
    </source>
</evidence>
<dbReference type="HAMAP" id="MF_03212">
    <property type="entry name" value="NCPR"/>
    <property type="match status" value="1"/>
</dbReference>
<evidence type="ECO:0000256" key="8">
    <source>
        <dbReference type="ARBA" id="ARBA00022827"/>
    </source>
</evidence>
<dbReference type="FunFam" id="3.40.50.80:FF:000018">
    <property type="entry name" value="NADPH--cytochrome P450 reductase"/>
    <property type="match status" value="1"/>
</dbReference>
<evidence type="ECO:0000313" key="24">
    <source>
        <dbReference type="EMBL" id="WFD36446.1"/>
    </source>
</evidence>
<evidence type="ECO:0000256" key="16">
    <source>
        <dbReference type="ARBA" id="ARBA00023136"/>
    </source>
</evidence>
<keyword evidence="25" id="KW-1185">Reference proteome</keyword>
<name>A0AAF0EY71_9BASI</name>
<dbReference type="GO" id="GO:0005741">
    <property type="term" value="C:mitochondrial outer membrane"/>
    <property type="evidence" value="ECO:0007669"/>
    <property type="project" value="UniProtKB-SubCell"/>
</dbReference>
<keyword evidence="9 19" id="KW-0521">NADP</keyword>
<keyword evidence="15 19" id="KW-0496">Mitochondrion</keyword>
<keyword evidence="18 19" id="KW-0753">Steroid metabolism</keyword>
<dbReference type="Proteomes" id="UP001219933">
    <property type="component" value="Chromosome 5"/>
</dbReference>
<keyword evidence="10 19" id="KW-0752">Steroid biosynthesis</keyword>
<organism evidence="24 25">
    <name type="scientific">Malassezia cuniculi</name>
    <dbReference type="NCBI Taxonomy" id="948313"/>
    <lineage>
        <taxon>Eukaryota</taxon>
        <taxon>Fungi</taxon>
        <taxon>Dikarya</taxon>
        <taxon>Basidiomycota</taxon>
        <taxon>Ustilaginomycotina</taxon>
        <taxon>Malasseziomycetes</taxon>
        <taxon>Malasseziales</taxon>
        <taxon>Malasseziaceae</taxon>
        <taxon>Malassezia</taxon>
    </lineage>
</organism>
<dbReference type="InterPro" id="IPR001433">
    <property type="entry name" value="OxRdtase_FAD/NAD-bd"/>
</dbReference>
<dbReference type="FunFam" id="2.40.30.10:FF:000100">
    <property type="entry name" value="NADPH--cytochrome P450 reductase"/>
    <property type="match status" value="1"/>
</dbReference>
<dbReference type="PRINTS" id="PR00371">
    <property type="entry name" value="FPNCR"/>
</dbReference>
<dbReference type="InterPro" id="IPR017938">
    <property type="entry name" value="Riboflavin_synthase-like_b-brl"/>
</dbReference>
<dbReference type="InterPro" id="IPR008254">
    <property type="entry name" value="Flavodoxin/NO_synth"/>
</dbReference>
<keyword evidence="17 19" id="KW-1207">Sterol metabolism</keyword>
<dbReference type="InterPro" id="IPR029039">
    <property type="entry name" value="Flavoprotein-like_sf"/>
</dbReference>
<dbReference type="InterPro" id="IPR003097">
    <property type="entry name" value="CysJ-like_FAD-binding"/>
</dbReference>
<dbReference type="EC" id="1.6.2.4" evidence="19 20"/>
<comment type="function">
    <text evidence="19">This enzyme is required for electron transfer from NADP to cytochrome P450 in microsomes. It can also provide electron transfer to heme oxygenase and cytochrome B5. Involved in ergosterol biosynthesis.</text>
</comment>
<dbReference type="FunFam" id="3.40.50.360:FF:000024">
    <property type="entry name" value="NADPH--cytochrome P450 reductase"/>
    <property type="match status" value="1"/>
</dbReference>
<evidence type="ECO:0000256" key="15">
    <source>
        <dbReference type="ARBA" id="ARBA00023128"/>
    </source>
</evidence>
<evidence type="ECO:0000259" key="21">
    <source>
        <dbReference type="Pfam" id="PF00175"/>
    </source>
</evidence>
<dbReference type="InterPro" id="IPR039261">
    <property type="entry name" value="FNR_nucleotide-bd"/>
</dbReference>
<feature type="binding site" evidence="19">
    <location>
        <position position="473"/>
    </location>
    <ligand>
        <name>FAD</name>
        <dbReference type="ChEBI" id="CHEBI:57692"/>
    </ligand>
</feature>
<gene>
    <name evidence="24" type="ORF">MCUN1_003325</name>
</gene>
<feature type="domain" description="Flavodoxin-like" evidence="22">
    <location>
        <begin position="59"/>
        <end position="202"/>
    </location>
</feature>
<keyword evidence="16 19" id="KW-0472">Membrane</keyword>
<feature type="domain" description="Oxidoreductase FAD/NAD(P)-binding" evidence="21">
    <location>
        <begin position="557"/>
        <end position="682"/>
    </location>
</feature>
<keyword evidence="4 19" id="KW-0288">FMN</keyword>
<dbReference type="InterPro" id="IPR001709">
    <property type="entry name" value="Flavoprot_Pyr_Nucl_cyt_Rdtase"/>
</dbReference>
<evidence type="ECO:0000256" key="5">
    <source>
        <dbReference type="ARBA" id="ARBA00022692"/>
    </source>
</evidence>
<evidence type="ECO:0000256" key="4">
    <source>
        <dbReference type="ARBA" id="ARBA00022643"/>
    </source>
</evidence>
<feature type="binding site" evidence="19">
    <location>
        <begin position="449"/>
        <end position="452"/>
    </location>
    <ligand>
        <name>FAD</name>
        <dbReference type="ChEBI" id="CHEBI:57692"/>
    </ligand>
</feature>
<comment type="similarity">
    <text evidence="19 20">In the C-terminal section; belongs to the flavoprotein pyridine nucleotide cytochrome reductase family.</text>
</comment>
<dbReference type="PRINTS" id="PR00369">
    <property type="entry name" value="FLAVODOXIN"/>
</dbReference>
<evidence type="ECO:0000256" key="14">
    <source>
        <dbReference type="ARBA" id="ARBA00023098"/>
    </source>
</evidence>
<feature type="binding site" evidence="19">
    <location>
        <position position="680"/>
    </location>
    <ligand>
        <name>NADP(+)</name>
        <dbReference type="ChEBI" id="CHEBI:58349"/>
    </ligand>
</feature>
<dbReference type="EMBL" id="CP119881">
    <property type="protein sequence ID" value="WFD36446.1"/>
    <property type="molecule type" value="Genomic_DNA"/>
</dbReference>
<dbReference type="InterPro" id="IPR023173">
    <property type="entry name" value="NADPH_Cyt_P450_Rdtase_alpha"/>
</dbReference>
<evidence type="ECO:0000256" key="3">
    <source>
        <dbReference type="ARBA" id="ARBA00022630"/>
    </source>
</evidence>
<dbReference type="GO" id="GO:0005829">
    <property type="term" value="C:cytosol"/>
    <property type="evidence" value="ECO:0007669"/>
    <property type="project" value="TreeGrafter"/>
</dbReference>
<keyword evidence="14 19" id="KW-0443">Lipid metabolism</keyword>
<evidence type="ECO:0000256" key="13">
    <source>
        <dbReference type="ARBA" id="ARBA00023011"/>
    </source>
</evidence>
<dbReference type="InterPro" id="IPR001094">
    <property type="entry name" value="Flavdoxin-like"/>
</dbReference>
<evidence type="ECO:0000259" key="22">
    <source>
        <dbReference type="Pfam" id="PF00258"/>
    </source>
</evidence>
<dbReference type="SUPFAM" id="SSF52343">
    <property type="entry name" value="Ferredoxin reductase-like, C-terminal NADP-linked domain"/>
    <property type="match status" value="1"/>
</dbReference>
<sequence length="718" mass="80387">MLATIHLVLIAIAVGAISLYALRGVLFGGRKEPVEVEDDDVTVNSFVDSLTSQGKRVVIFYGSQTGTAEGYAIKIAREIKSRFGTSPLVLDPETQEMEKLDQMPEDCAVVFVIATYGEGEPTDNAVNMMEYLKAEDVTFSNSGSELSNLHYVIFGLGNKTYEYYNETARQLDARLTELGAHRIGERGEADDDGSIEEDYLAWKDPALQALAQHLGIEEGVPGEVSDYAIEELAEGDFDENRIYQGEYSQRGLLDMKGSHDQRNPYPAPVAVARELFVEGVADRSCVHVEFDISGSGITYQHGDHLGVWPVNPEPQVTRFLAVLGLLDKRTQPIKITSLDPQLAKVPFPAPTTYEAIFRYYIDINAIASRQALSAFVPFAPSEEARAELERLSKDREYFQERVSVYGYRLAQVLQLVAGDSVVDTHIHESTVWKIPFDRIISAIPRVGPRYYSISSSPKVSPDRIHATVVALRYNTEQGDSTVFGLASNFLSSVKMSLNNEVPTSIQDPRYGTPKYELEGPRHKYESRDESSHIIRVPVHVRRSTFRMPTSTKVPIIMIGPGTGVAPFRGFVQDRVATADNARAKLGEDALKEWADLRLYYGCRRSDEDYLYKDEWPEYAKALEGKLKLRVSLSREVFKADGSKLYVQDLIWEDRTELADAILNKRAYVYICGEAGGMSQDVEHTLVRLLAEARGGSEEVGRAEVKLLRERNRLHLDVW</sequence>
<dbReference type="GO" id="GO:0050660">
    <property type="term" value="F:flavin adenine dinucleotide binding"/>
    <property type="evidence" value="ECO:0007669"/>
    <property type="project" value="UniProtKB-UniRule"/>
</dbReference>
<reference evidence="24" key="1">
    <citation type="submission" date="2023-03" db="EMBL/GenBank/DDBJ databases">
        <title>Mating type loci evolution in Malassezia.</title>
        <authorList>
            <person name="Coelho M.A."/>
        </authorList>
    </citation>
    <scope>NUCLEOTIDE SEQUENCE</scope>
    <source>
        <strain evidence="24">CBS 11721</strain>
    </source>
</reference>
<comment type="cofactor">
    <cofactor evidence="19">
        <name>FAD</name>
        <dbReference type="ChEBI" id="CHEBI:57692"/>
    </cofactor>
    <text evidence="19">Binds 1 FAD per monomer.</text>
</comment>
<evidence type="ECO:0000256" key="1">
    <source>
        <dbReference type="ARBA" id="ARBA00022475"/>
    </source>
</evidence>
<feature type="binding site" evidence="19">
    <location>
        <begin position="484"/>
        <end position="487"/>
    </location>
    <ligand>
        <name>FAD</name>
        <dbReference type="ChEBI" id="CHEBI:57692"/>
    </ligand>
</feature>
<keyword evidence="12 19" id="KW-0560">Oxidoreductase</keyword>
<feature type="domain" description="Sulfite reductase [NADPH] flavoprotein alpha-component-like FAD-binding" evidence="23">
    <location>
        <begin position="259"/>
        <end position="489"/>
    </location>
</feature>
<accession>A0AAF0EY71</accession>
<comment type="subcellular location">
    <subcellularLocation>
        <location evidence="19">Endoplasmic reticulum membrane</location>
        <topology evidence="19">Single-pass membrane protein</topology>
        <orientation evidence="19">Cytoplasmic side</orientation>
    </subcellularLocation>
    <subcellularLocation>
        <location evidence="19">Mitochondrion outer membrane</location>
        <topology evidence="19">Single-pass membrane protein</topology>
        <orientation evidence="19">Cytoplasmic side</orientation>
    </subcellularLocation>
    <subcellularLocation>
        <location evidence="19">Cell membrane</location>
        <topology evidence="19">Single-pass membrane protein</topology>
        <orientation evidence="19">Cytoplasmic side</orientation>
    </subcellularLocation>
</comment>
<dbReference type="GO" id="GO:0050661">
    <property type="term" value="F:NADP binding"/>
    <property type="evidence" value="ECO:0007669"/>
    <property type="project" value="UniProtKB-UniRule"/>
</dbReference>
<dbReference type="GO" id="GO:0003958">
    <property type="term" value="F:NADPH-hemoprotein reductase activity"/>
    <property type="evidence" value="ECO:0007669"/>
    <property type="project" value="UniProtKB-UniRule"/>
</dbReference>
<dbReference type="Gene3D" id="1.20.990.10">
    <property type="entry name" value="NADPH-cytochrome p450 Reductase, Chain A, domain 3"/>
    <property type="match status" value="1"/>
</dbReference>
<dbReference type="Gene3D" id="3.40.50.360">
    <property type="match status" value="1"/>
</dbReference>
<evidence type="ECO:0000256" key="9">
    <source>
        <dbReference type="ARBA" id="ARBA00022857"/>
    </source>
</evidence>
<keyword evidence="1 19" id="KW-1003">Cell membrane</keyword>
<keyword evidence="2 19" id="KW-0444">Lipid biosynthesis</keyword>
<evidence type="ECO:0000256" key="11">
    <source>
        <dbReference type="ARBA" id="ARBA00022989"/>
    </source>
</evidence>
<feature type="binding site" evidence="19">
    <location>
        <begin position="467"/>
        <end position="469"/>
    </location>
    <ligand>
        <name>FAD</name>
        <dbReference type="ChEBI" id="CHEBI:57692"/>
    </ligand>
</feature>
<evidence type="ECO:0000256" key="19">
    <source>
        <dbReference type="HAMAP-Rule" id="MF_03212"/>
    </source>
</evidence>
<evidence type="ECO:0000256" key="12">
    <source>
        <dbReference type="ARBA" id="ARBA00023002"/>
    </source>
</evidence>
<dbReference type="Gene3D" id="2.40.30.10">
    <property type="entry name" value="Translation factors"/>
    <property type="match status" value="1"/>
</dbReference>
<evidence type="ECO:0000256" key="18">
    <source>
        <dbReference type="ARBA" id="ARBA00023221"/>
    </source>
</evidence>
<feature type="binding site" evidence="19">
    <location>
        <position position="191"/>
    </location>
    <ligand>
        <name>FMN</name>
        <dbReference type="ChEBI" id="CHEBI:58210"/>
    </ligand>
</feature>
<dbReference type="GO" id="GO:0010181">
    <property type="term" value="F:FMN binding"/>
    <property type="evidence" value="ECO:0007669"/>
    <property type="project" value="UniProtKB-UniRule"/>
</dbReference>
<dbReference type="PANTHER" id="PTHR19384">
    <property type="entry name" value="NITRIC OXIDE SYNTHASE-RELATED"/>
    <property type="match status" value="1"/>
</dbReference>